<dbReference type="Pfam" id="PF00582">
    <property type="entry name" value="Usp"/>
    <property type="match status" value="1"/>
</dbReference>
<feature type="domain" description="UspA" evidence="2">
    <location>
        <begin position="6"/>
        <end position="158"/>
    </location>
</feature>
<gene>
    <name evidence="3" type="ORF">HOP59_04455</name>
</gene>
<comment type="caution">
    <text evidence="3">The sequence shown here is derived from an EMBL/GenBank/DDBJ whole genome shotgun (WGS) entry which is preliminary data.</text>
</comment>
<name>A0ABS9AP21_9GAMM</name>
<dbReference type="SUPFAM" id="SSF52402">
    <property type="entry name" value="Adenine nucleotide alpha hydrolases-like"/>
    <property type="match status" value="1"/>
</dbReference>
<sequence>MAFKINRLLYATDLGPRGPDVFRCAASIADQYGADIHIVHVIEEPSIIRNNIAERYISSSVLGGYRESTLDQAISEIKRRLEQFSRSTLESEEAVNARVAEIRVLTGRPGRTILAEADHIDADCIVLGSRRYAGVNDMIIGSVARKVTLKSRRPVFLFPV</sequence>
<evidence type="ECO:0000259" key="2">
    <source>
        <dbReference type="Pfam" id="PF00582"/>
    </source>
</evidence>
<proteinExistence type="inferred from homology"/>
<evidence type="ECO:0000313" key="3">
    <source>
        <dbReference type="EMBL" id="MCE8023377.1"/>
    </source>
</evidence>
<dbReference type="InterPro" id="IPR006016">
    <property type="entry name" value="UspA"/>
</dbReference>
<reference evidence="3 4" key="1">
    <citation type="journal article" date="2021" name="Front. Microbiol.">
        <title>Aerobic Denitrification and Heterotrophic Sulfur Oxidation in the Genus Halomonas Revealed by Six Novel Species Characterizations and Genome-Based Analysis.</title>
        <authorList>
            <person name="Wang L."/>
            <person name="Shao Z."/>
        </authorList>
    </citation>
    <scope>NUCLEOTIDE SEQUENCE [LARGE SCALE GENOMIC DNA]</scope>
    <source>
        <strain evidence="3 4">MCCC 1A11058</strain>
    </source>
</reference>
<dbReference type="PANTHER" id="PTHR46268:SF27">
    <property type="entry name" value="UNIVERSAL STRESS PROTEIN RV2623"/>
    <property type="match status" value="1"/>
</dbReference>
<dbReference type="Proteomes" id="UP001320272">
    <property type="component" value="Unassembled WGS sequence"/>
</dbReference>
<dbReference type="Gene3D" id="3.40.50.620">
    <property type="entry name" value="HUPs"/>
    <property type="match status" value="1"/>
</dbReference>
<dbReference type="RefSeq" id="WP_234252974.1">
    <property type="nucleotide sequence ID" value="NZ_JABFTV010000002.1"/>
</dbReference>
<accession>A0ABS9AP21</accession>
<keyword evidence="4" id="KW-1185">Reference proteome</keyword>
<comment type="similarity">
    <text evidence="1">Belongs to the universal stress protein A family.</text>
</comment>
<dbReference type="InterPro" id="IPR014729">
    <property type="entry name" value="Rossmann-like_a/b/a_fold"/>
</dbReference>
<dbReference type="PANTHER" id="PTHR46268">
    <property type="entry name" value="STRESS RESPONSE PROTEIN NHAX"/>
    <property type="match status" value="1"/>
</dbReference>
<dbReference type="EMBL" id="JABFTV010000002">
    <property type="protein sequence ID" value="MCE8023377.1"/>
    <property type="molecule type" value="Genomic_DNA"/>
</dbReference>
<protein>
    <submittedName>
        <fullName evidence="3">Universal stress protein</fullName>
    </submittedName>
</protein>
<dbReference type="CDD" id="cd00293">
    <property type="entry name" value="USP-like"/>
    <property type="match status" value="1"/>
</dbReference>
<evidence type="ECO:0000313" key="4">
    <source>
        <dbReference type="Proteomes" id="UP001320272"/>
    </source>
</evidence>
<evidence type="ECO:0000256" key="1">
    <source>
        <dbReference type="ARBA" id="ARBA00008791"/>
    </source>
</evidence>
<organism evidence="3 4">
    <name type="scientific">Billgrantia aerodenitrificans</name>
    <dbReference type="NCBI Taxonomy" id="2733483"/>
    <lineage>
        <taxon>Bacteria</taxon>
        <taxon>Pseudomonadati</taxon>
        <taxon>Pseudomonadota</taxon>
        <taxon>Gammaproteobacteria</taxon>
        <taxon>Oceanospirillales</taxon>
        <taxon>Halomonadaceae</taxon>
        <taxon>Billgrantia</taxon>
    </lineage>
</organism>